<evidence type="ECO:0000313" key="3">
    <source>
        <dbReference type="Proteomes" id="UP001219525"/>
    </source>
</evidence>
<evidence type="ECO:0000256" key="1">
    <source>
        <dbReference type="SAM" id="MobiDB-lite"/>
    </source>
</evidence>
<feature type="compositionally biased region" description="Basic residues" evidence="1">
    <location>
        <begin position="692"/>
        <end position="705"/>
    </location>
</feature>
<sequence length="705" mass="77075">MQDAEPSLEVRLHFGVAHAFYGSCPSNHPVQLWVGSIQTLLHINLFDLRAARRQYSAAASLTDYFASCTPRILPGNDEGGTQVVHSVPAPACQHPDCAGSHSLEIETIDTFWPIILHINPDSGTLARLPIDQSFSIDNGSDGSITYELVGTTSFDFERKHWTSNVLIGDTTFHYDDLHNAGSCVNSFRGVVSAYDEQHAIDASIPRRSPSLIHDTPPATPKNSTTPIPESGINAAGSGAAPFPLGLLSPLGEHQPEVPPPAEWCPCCRSICEHAADKVPTVRCTGCKYWHHIGCVLEADWAIDPVVIWNDELIGKCLMFQTGPDSSFYPARLEGLTSMDQQGEIPGEGEFLRTKQQCAEIAALPADSTYYTWNVGRIEWPQRLTESAQEIYGYENSEISDLLYGARDSIFAIVTGSQSVSHPIWADYEQWMASGKRHNEIGRANEFAENFYSTRILPRDASLIESHVEYIIQCIQPDIPAVPDTPAAVSEALLRRVATLAPILFQLIILRVYLHCTAADDLEIYWLTRDLGKGEKVLADDSLYYAKTGRVIRHPTEPELALQAAQEFTGQTIPPKWCKIGRSVAKAAAAGIPGSFVYASACDGKGDEYHWQSMDSGIAAQVAPKSQLSTPLSEPPIEVLRTDQGAHHRAKSAPRDGPLKDFLAAPLKRKFNSPLGPGVGASETTGDAGPPLRRSKRNNRGVRAIK</sequence>
<keyword evidence="3" id="KW-1185">Reference proteome</keyword>
<feature type="region of interest" description="Disordered" evidence="1">
    <location>
        <begin position="643"/>
        <end position="705"/>
    </location>
</feature>
<name>A0AAD6UWQ5_9AGAR</name>
<dbReference type="EMBL" id="JARJCW010000082">
    <property type="protein sequence ID" value="KAJ7196707.1"/>
    <property type="molecule type" value="Genomic_DNA"/>
</dbReference>
<protein>
    <recommendedName>
        <fullName evidence="4">Zinc finger PHD-type domain-containing protein</fullName>
    </recommendedName>
</protein>
<comment type="caution">
    <text evidence="2">The sequence shown here is derived from an EMBL/GenBank/DDBJ whole genome shotgun (WGS) entry which is preliminary data.</text>
</comment>
<proteinExistence type="predicted"/>
<organism evidence="2 3">
    <name type="scientific">Mycena pura</name>
    <dbReference type="NCBI Taxonomy" id="153505"/>
    <lineage>
        <taxon>Eukaryota</taxon>
        <taxon>Fungi</taxon>
        <taxon>Dikarya</taxon>
        <taxon>Basidiomycota</taxon>
        <taxon>Agaricomycotina</taxon>
        <taxon>Agaricomycetes</taxon>
        <taxon>Agaricomycetidae</taxon>
        <taxon>Agaricales</taxon>
        <taxon>Marasmiineae</taxon>
        <taxon>Mycenaceae</taxon>
        <taxon>Mycena</taxon>
    </lineage>
</organism>
<gene>
    <name evidence="2" type="ORF">GGX14DRAFT_574776</name>
</gene>
<evidence type="ECO:0008006" key="4">
    <source>
        <dbReference type="Google" id="ProtNLM"/>
    </source>
</evidence>
<evidence type="ECO:0000313" key="2">
    <source>
        <dbReference type="EMBL" id="KAJ7196707.1"/>
    </source>
</evidence>
<accession>A0AAD6UWQ5</accession>
<feature type="region of interest" description="Disordered" evidence="1">
    <location>
        <begin position="207"/>
        <end position="227"/>
    </location>
</feature>
<reference evidence="2" key="1">
    <citation type="submission" date="2023-03" db="EMBL/GenBank/DDBJ databases">
        <title>Massive genome expansion in bonnet fungi (Mycena s.s.) driven by repeated elements and novel gene families across ecological guilds.</title>
        <authorList>
            <consortium name="Lawrence Berkeley National Laboratory"/>
            <person name="Harder C.B."/>
            <person name="Miyauchi S."/>
            <person name="Viragh M."/>
            <person name="Kuo A."/>
            <person name="Thoen E."/>
            <person name="Andreopoulos B."/>
            <person name="Lu D."/>
            <person name="Skrede I."/>
            <person name="Drula E."/>
            <person name="Henrissat B."/>
            <person name="Morin E."/>
            <person name="Kohler A."/>
            <person name="Barry K."/>
            <person name="LaButti K."/>
            <person name="Morin E."/>
            <person name="Salamov A."/>
            <person name="Lipzen A."/>
            <person name="Mereny Z."/>
            <person name="Hegedus B."/>
            <person name="Baldrian P."/>
            <person name="Stursova M."/>
            <person name="Weitz H."/>
            <person name="Taylor A."/>
            <person name="Grigoriev I.V."/>
            <person name="Nagy L.G."/>
            <person name="Martin F."/>
            <person name="Kauserud H."/>
        </authorList>
    </citation>
    <scope>NUCLEOTIDE SEQUENCE</scope>
    <source>
        <strain evidence="2">9144</strain>
    </source>
</reference>
<dbReference type="AlphaFoldDB" id="A0AAD6UWQ5"/>
<dbReference type="Proteomes" id="UP001219525">
    <property type="component" value="Unassembled WGS sequence"/>
</dbReference>